<proteinExistence type="predicted"/>
<protein>
    <submittedName>
        <fullName evidence="2">Beta-lactamase family protein</fullName>
    </submittedName>
</protein>
<feature type="domain" description="Beta-lactamase-related" evidence="1">
    <location>
        <begin position="44"/>
        <end position="350"/>
    </location>
</feature>
<dbReference type="SUPFAM" id="SSF56601">
    <property type="entry name" value="beta-lactamase/transpeptidase-like"/>
    <property type="match status" value="1"/>
</dbReference>
<organism evidence="2 3">
    <name type="scientific">Adhaeribacter swui</name>
    <dbReference type="NCBI Taxonomy" id="2086471"/>
    <lineage>
        <taxon>Bacteria</taxon>
        <taxon>Pseudomonadati</taxon>
        <taxon>Bacteroidota</taxon>
        <taxon>Cytophagia</taxon>
        <taxon>Cytophagales</taxon>
        <taxon>Hymenobacteraceae</taxon>
        <taxon>Adhaeribacter</taxon>
    </lineage>
</organism>
<dbReference type="PANTHER" id="PTHR46825:SF9">
    <property type="entry name" value="BETA-LACTAMASE-RELATED DOMAIN-CONTAINING PROTEIN"/>
    <property type="match status" value="1"/>
</dbReference>
<evidence type="ECO:0000313" key="3">
    <source>
        <dbReference type="Proteomes" id="UP000515237"/>
    </source>
</evidence>
<keyword evidence="3" id="KW-1185">Reference proteome</keyword>
<dbReference type="RefSeq" id="WP_185270957.1">
    <property type="nucleotide sequence ID" value="NZ_CP055156.1"/>
</dbReference>
<dbReference type="KEGG" id="aswu:HUW51_17735"/>
<dbReference type="InterPro" id="IPR050491">
    <property type="entry name" value="AmpC-like"/>
</dbReference>
<dbReference type="PANTHER" id="PTHR46825">
    <property type="entry name" value="D-ALANYL-D-ALANINE-CARBOXYPEPTIDASE/ENDOPEPTIDASE AMPH"/>
    <property type="match status" value="1"/>
</dbReference>
<dbReference type="InterPro" id="IPR012338">
    <property type="entry name" value="Beta-lactam/transpept-like"/>
</dbReference>
<dbReference type="Proteomes" id="UP000515237">
    <property type="component" value="Chromosome"/>
</dbReference>
<sequence>MKPQQLFVFSLLLLVVISPIRVKAQGLPEPIVLHINHLFRTWNNSKTPGAAIAIIKYGQVIYQQAYGMAHVAHQEKLTPDHTFWVASMAKQFTALSVALLAEEGKLSLNDDIRKYLPQLPDLGDTVRIRHLIHHTSGLHDGFTLIGLTFKGEKHYTNQEVIAAMAQQKSLNFKPGTRYEYLNSGYVLLAEIVAQVSKKSFAQYTQAAIFRPLGMTYTQFAGNFKNSVPQLATGYGVNYKDGKVTYRPQHFKGNTVGSSGLFTTLSDLTKWDANLYHNQLGKGNPALIKQLLTPDTLNNGTPNPYGFGLEVGTYQGYQATSHSGADPGYKAEMVRFPDQRLTLICLANTEDQYSLTPKLLNLGARIIQGKVTENKPAEINKTENLSRLTGYYLNPENHSDLSLITEKQGKLFAATSLQGYQAPLVQTAPGQFQNDGLLEYAIYFRKTDAGEVAGMVLKNLRENEVFLQKVKLITLNPENLKKYASRYYSPELNKTYRLTVKKGKLGLKIYGIIHVPFQPLEGNQFLADLIGNNCFIFQSDTAGNITGFSFNRNGVTNLTFTRHL</sequence>
<name>A0A7G7GBE3_9BACT</name>
<dbReference type="EMBL" id="CP055156">
    <property type="protein sequence ID" value="QNF34477.1"/>
    <property type="molecule type" value="Genomic_DNA"/>
</dbReference>
<dbReference type="AlphaFoldDB" id="A0A7G7GBE3"/>
<evidence type="ECO:0000259" key="1">
    <source>
        <dbReference type="Pfam" id="PF00144"/>
    </source>
</evidence>
<dbReference type="Gene3D" id="3.40.710.10">
    <property type="entry name" value="DD-peptidase/beta-lactamase superfamily"/>
    <property type="match status" value="1"/>
</dbReference>
<reference evidence="2 3" key="1">
    <citation type="journal article" date="2018" name="Int. J. Syst. Evol. Microbiol.">
        <title>Adhaeribacter swui sp. nov., isolated from wet mud.</title>
        <authorList>
            <person name="Kim D.U."/>
            <person name="Kim K.W."/>
            <person name="Kang M.S."/>
            <person name="Kim J.Y."/>
            <person name="Jang J.H."/>
            <person name="Kim M.K."/>
        </authorList>
    </citation>
    <scope>NUCLEOTIDE SEQUENCE [LARGE SCALE GENOMIC DNA]</scope>
    <source>
        <strain evidence="2 3">KCTC 52873</strain>
    </source>
</reference>
<dbReference type="InterPro" id="IPR001466">
    <property type="entry name" value="Beta-lactam-related"/>
</dbReference>
<evidence type="ECO:0000313" key="2">
    <source>
        <dbReference type="EMBL" id="QNF34477.1"/>
    </source>
</evidence>
<gene>
    <name evidence="2" type="ORF">HUW51_17735</name>
</gene>
<accession>A0A7G7GBE3</accession>
<dbReference type="Pfam" id="PF00144">
    <property type="entry name" value="Beta-lactamase"/>
    <property type="match status" value="1"/>
</dbReference>